<dbReference type="Pfam" id="PF13560">
    <property type="entry name" value="HTH_31"/>
    <property type="match status" value="1"/>
</dbReference>
<protein>
    <submittedName>
        <fullName evidence="2">Transcriptional regulator with XRE-family HTH domain</fullName>
    </submittedName>
</protein>
<evidence type="ECO:0000313" key="3">
    <source>
        <dbReference type="Proteomes" id="UP000520767"/>
    </source>
</evidence>
<dbReference type="EMBL" id="JACHJQ010000015">
    <property type="protein sequence ID" value="MBB4912693.1"/>
    <property type="molecule type" value="Genomic_DNA"/>
</dbReference>
<dbReference type="PROSITE" id="PS50943">
    <property type="entry name" value="HTH_CROC1"/>
    <property type="match status" value="1"/>
</dbReference>
<dbReference type="CDD" id="cd00093">
    <property type="entry name" value="HTH_XRE"/>
    <property type="match status" value="1"/>
</dbReference>
<dbReference type="InterPro" id="IPR010982">
    <property type="entry name" value="Lambda_DNA-bd_dom_sf"/>
</dbReference>
<dbReference type="Proteomes" id="UP000520767">
    <property type="component" value="Unassembled WGS sequence"/>
</dbReference>
<dbReference type="InterPro" id="IPR001387">
    <property type="entry name" value="Cro/C1-type_HTH"/>
</dbReference>
<organism evidence="2 3">
    <name type="scientific">Actinophytocola algeriensis</name>
    <dbReference type="NCBI Taxonomy" id="1768010"/>
    <lineage>
        <taxon>Bacteria</taxon>
        <taxon>Bacillati</taxon>
        <taxon>Actinomycetota</taxon>
        <taxon>Actinomycetes</taxon>
        <taxon>Pseudonocardiales</taxon>
        <taxon>Pseudonocardiaceae</taxon>
    </lineage>
</organism>
<accession>A0A7W7QFQ9</accession>
<evidence type="ECO:0000313" key="2">
    <source>
        <dbReference type="EMBL" id="MBB4912693.1"/>
    </source>
</evidence>
<feature type="domain" description="HTH cro/C1-type" evidence="1">
    <location>
        <begin position="18"/>
        <end position="75"/>
    </location>
</feature>
<dbReference type="InterPro" id="IPR043917">
    <property type="entry name" value="DUF5753"/>
</dbReference>
<reference evidence="2 3" key="1">
    <citation type="submission" date="2020-08" db="EMBL/GenBank/DDBJ databases">
        <title>Genomic Encyclopedia of Type Strains, Phase III (KMG-III): the genomes of soil and plant-associated and newly described type strains.</title>
        <authorList>
            <person name="Whitman W."/>
        </authorList>
    </citation>
    <scope>NUCLEOTIDE SEQUENCE [LARGE SCALE GENOMIC DNA]</scope>
    <source>
        <strain evidence="2 3">CECT 8960</strain>
    </source>
</reference>
<keyword evidence="3" id="KW-1185">Reference proteome</keyword>
<name>A0A7W7QFQ9_9PSEU</name>
<dbReference type="GO" id="GO:0003677">
    <property type="term" value="F:DNA binding"/>
    <property type="evidence" value="ECO:0007669"/>
    <property type="project" value="InterPro"/>
</dbReference>
<proteinExistence type="predicted"/>
<comment type="caution">
    <text evidence="2">The sequence shown here is derived from an EMBL/GenBank/DDBJ whole genome shotgun (WGS) entry which is preliminary data.</text>
</comment>
<dbReference type="RefSeq" id="WP_184816670.1">
    <property type="nucleotide sequence ID" value="NZ_JACHJQ010000015.1"/>
</dbReference>
<gene>
    <name evidence="2" type="ORF">FHR82_008965</name>
</gene>
<dbReference type="AlphaFoldDB" id="A0A7W7QFQ9"/>
<sequence>MPRQRDPRFSKRLLSRRLRALRDGLGRTQQEVADSMDWSVSKVIRIENSTVGISTSDLKALMLEYGVAEYEASTLIATAKDSRREPWYAEFGQAVDESLRKLLAYESSATVVHQFQLESMPGLLQTEEYARALLSVFKPANLVEQAVLARMVRQRHFFDEEPPELNVILAEPVLAQAVGGAAAMAAQLDHLLDMMNRPTVSVAVLPFAVGAHRGLEGSFTLLDLDVDADADTVLYVEGREDYLTNRDNELVRGYWTRYEELQKVSETGEAARAVLERYRAKHGNR</sequence>
<evidence type="ECO:0000259" key="1">
    <source>
        <dbReference type="PROSITE" id="PS50943"/>
    </source>
</evidence>
<dbReference type="Gene3D" id="1.10.260.40">
    <property type="entry name" value="lambda repressor-like DNA-binding domains"/>
    <property type="match status" value="1"/>
</dbReference>
<dbReference type="Pfam" id="PF19054">
    <property type="entry name" value="DUF5753"/>
    <property type="match status" value="1"/>
</dbReference>
<dbReference type="SMART" id="SM00530">
    <property type="entry name" value="HTH_XRE"/>
    <property type="match status" value="1"/>
</dbReference>
<dbReference type="SUPFAM" id="SSF47413">
    <property type="entry name" value="lambda repressor-like DNA-binding domains"/>
    <property type="match status" value="1"/>
</dbReference>